<dbReference type="Proteomes" id="UP000444980">
    <property type="component" value="Unassembled WGS sequence"/>
</dbReference>
<comment type="caution">
    <text evidence="3">The sequence shown here is derived from an EMBL/GenBank/DDBJ whole genome shotgun (WGS) entry which is preliminary data.</text>
</comment>
<accession>A0A7I9UVQ4</accession>
<dbReference type="InterPro" id="IPR029069">
    <property type="entry name" value="HotDog_dom_sf"/>
</dbReference>
<dbReference type="InterPro" id="IPR049427">
    <property type="entry name" value="Acyl-ACP_TE_C"/>
</dbReference>
<dbReference type="GO" id="GO:0016790">
    <property type="term" value="F:thiolester hydrolase activity"/>
    <property type="evidence" value="ECO:0007669"/>
    <property type="project" value="InterPro"/>
</dbReference>
<evidence type="ECO:0000259" key="2">
    <source>
        <dbReference type="Pfam" id="PF20791"/>
    </source>
</evidence>
<organism evidence="3 4">
    <name type="scientific">Gordonia crocea</name>
    <dbReference type="NCBI Taxonomy" id="589162"/>
    <lineage>
        <taxon>Bacteria</taxon>
        <taxon>Bacillati</taxon>
        <taxon>Actinomycetota</taxon>
        <taxon>Actinomycetes</taxon>
        <taxon>Mycobacteriales</taxon>
        <taxon>Gordoniaceae</taxon>
        <taxon>Gordonia</taxon>
    </lineage>
</organism>
<dbReference type="RefSeq" id="WP_161926586.1">
    <property type="nucleotide sequence ID" value="NZ_BJOU01000001.1"/>
</dbReference>
<dbReference type="EMBL" id="BJOU01000001">
    <property type="protein sequence ID" value="GED97225.1"/>
    <property type="molecule type" value="Genomic_DNA"/>
</dbReference>
<feature type="domain" description="Acyl-ACP thioesterase-like C-terminal" evidence="2">
    <location>
        <begin position="170"/>
        <end position="218"/>
    </location>
</feature>
<evidence type="ECO:0000259" key="1">
    <source>
        <dbReference type="Pfam" id="PF01643"/>
    </source>
</evidence>
<dbReference type="SUPFAM" id="SSF54637">
    <property type="entry name" value="Thioesterase/thiol ester dehydrase-isomerase"/>
    <property type="match status" value="2"/>
</dbReference>
<evidence type="ECO:0000313" key="3">
    <source>
        <dbReference type="EMBL" id="GED97225.1"/>
    </source>
</evidence>
<name>A0A7I9UVQ4_9ACTN</name>
<sequence length="256" mass="28921">MLDQPLQPRPDPMDPYLDSGALSRLQREIRIDAVRPDGHVRFDAVARYLQDAGHDHLKALDYDTIHPHWIARRTVIDLRAAGVWPETVTTLRWGSKMGSRWCNVRIDLDGDAGTRVETEAFWVNFNAETATPSRLDDRFVEVFGSPAEPGPLRWKAWLDPNPHPDAEPIGFTLRDADLDVMRHVNNSVYWAALEEALGRHLDLRDHTPLRGIVEFNSPLVPADAPRLLIHRDGDQLSAWLMAGDRNAAALAARKLD</sequence>
<dbReference type="OrthoDB" id="5242854at2"/>
<dbReference type="Gene3D" id="3.10.129.10">
    <property type="entry name" value="Hotdog Thioesterase"/>
    <property type="match status" value="1"/>
</dbReference>
<dbReference type="AlphaFoldDB" id="A0A7I9UVQ4"/>
<dbReference type="Pfam" id="PF20791">
    <property type="entry name" value="Acyl-ACP_TE_C"/>
    <property type="match status" value="1"/>
</dbReference>
<keyword evidence="4" id="KW-1185">Reference proteome</keyword>
<gene>
    <name evidence="3" type="ORF">nbrc107697_12640</name>
</gene>
<feature type="domain" description="Acyl-ACP thioesterase N-terminal hotdog" evidence="1">
    <location>
        <begin position="28"/>
        <end position="141"/>
    </location>
</feature>
<dbReference type="GO" id="GO:0006633">
    <property type="term" value="P:fatty acid biosynthetic process"/>
    <property type="evidence" value="ECO:0007669"/>
    <property type="project" value="InterPro"/>
</dbReference>
<dbReference type="Pfam" id="PF01643">
    <property type="entry name" value="Acyl-ACP_TE"/>
    <property type="match status" value="1"/>
</dbReference>
<evidence type="ECO:0000313" key="4">
    <source>
        <dbReference type="Proteomes" id="UP000444980"/>
    </source>
</evidence>
<proteinExistence type="predicted"/>
<protein>
    <submittedName>
        <fullName evidence="3">Acyl-ACP thioesterase</fullName>
    </submittedName>
</protein>
<reference evidence="4" key="1">
    <citation type="submission" date="2019-06" db="EMBL/GenBank/DDBJ databases">
        <title>Gordonia isolated from sludge of a wastewater treatment plant.</title>
        <authorList>
            <person name="Tamura T."/>
            <person name="Aoyama K."/>
            <person name="Kang Y."/>
            <person name="Saito S."/>
            <person name="Akiyama N."/>
            <person name="Yazawa K."/>
            <person name="Gonoi T."/>
            <person name="Mikami Y."/>
        </authorList>
    </citation>
    <scope>NUCLEOTIDE SEQUENCE [LARGE SCALE GENOMIC DNA]</scope>
    <source>
        <strain evidence="4">NBRC 107697</strain>
    </source>
</reference>
<dbReference type="InterPro" id="IPR002864">
    <property type="entry name" value="Acyl-ACP_thioesterase_NHD"/>
</dbReference>